<comment type="caution">
    <text evidence="1">The sequence shown here is derived from an EMBL/GenBank/DDBJ whole genome shotgun (WGS) entry which is preliminary data.</text>
</comment>
<feature type="non-terminal residue" evidence="1">
    <location>
        <position position="369"/>
    </location>
</feature>
<protein>
    <recommendedName>
        <fullName evidence="2">Thermopsin</fullName>
    </recommendedName>
</protein>
<dbReference type="EMBL" id="AUZZ01005374">
    <property type="protein sequence ID" value="EQD49862.1"/>
    <property type="molecule type" value="Genomic_DNA"/>
</dbReference>
<organism evidence="1">
    <name type="scientific">mine drainage metagenome</name>
    <dbReference type="NCBI Taxonomy" id="410659"/>
    <lineage>
        <taxon>unclassified sequences</taxon>
        <taxon>metagenomes</taxon>
        <taxon>ecological metagenomes</taxon>
    </lineage>
</organism>
<evidence type="ECO:0000313" key="1">
    <source>
        <dbReference type="EMBL" id="EQD49862.1"/>
    </source>
</evidence>
<evidence type="ECO:0008006" key="2">
    <source>
        <dbReference type="Google" id="ProtNLM"/>
    </source>
</evidence>
<accession>T0ZZ35</accession>
<reference evidence="1" key="2">
    <citation type="journal article" date="2014" name="ISME J.">
        <title>Microbial stratification in low pH oxic and suboxic macroscopic growths along an acid mine drainage.</title>
        <authorList>
            <person name="Mendez-Garcia C."/>
            <person name="Mesa V."/>
            <person name="Sprenger R.R."/>
            <person name="Richter M."/>
            <person name="Diez M.S."/>
            <person name="Solano J."/>
            <person name="Bargiela R."/>
            <person name="Golyshina O.V."/>
            <person name="Manteca A."/>
            <person name="Ramos J.L."/>
            <person name="Gallego J.R."/>
            <person name="Llorente I."/>
            <person name="Martins Dos Santos V.A."/>
            <person name="Jensen O.N."/>
            <person name="Pelaez A.I."/>
            <person name="Sanchez J."/>
            <person name="Ferrer M."/>
        </authorList>
    </citation>
    <scope>NUCLEOTIDE SEQUENCE</scope>
</reference>
<name>T0ZZ35_9ZZZZ</name>
<proteinExistence type="predicted"/>
<sequence>MRESSLLLAGIAVVLLIAGMPAAQYWFQSGAISSQNASFNNGASAYIETVYPQSDVNGSFGFWIGETLSNGGFVQVGYEVPNATALYPETCNTSGCTGSVALSAGIPTWFWEYFPASGQNSGFYGGIGQNDSVGPNGSFNKFSFESFGNIWYFYMNGKVLGSFDMGTSNSGAYSPTAFAEYADTYDNSAYMTPVIFSNLSIYKNGIWQPVPEAYTYIGYGKGSDIYLSNPYGVKEIGNRVNYFEAGSGLPLSNNTLLWKEGFYLRTDSQYNVSGAGEYMAASSVSISAPSSVYLGNGKRALFSGWKGYGYGSYTGSSRNATVYMAGNITEQAIWKTQYYVNVTTPYGAAYGSGWYDNGSAADFYIPSPL</sequence>
<reference evidence="1" key="1">
    <citation type="submission" date="2013-08" db="EMBL/GenBank/DDBJ databases">
        <authorList>
            <person name="Mendez C."/>
            <person name="Richter M."/>
            <person name="Ferrer M."/>
            <person name="Sanchez J."/>
        </authorList>
    </citation>
    <scope>NUCLEOTIDE SEQUENCE</scope>
</reference>
<dbReference type="AlphaFoldDB" id="T0ZZ35"/>
<gene>
    <name evidence="1" type="ORF">B2A_07508</name>
</gene>